<protein>
    <submittedName>
        <fullName evidence="7">Arginine/ornithine antiporter ArcD1</fullName>
    </submittedName>
</protein>
<evidence type="ECO:0000313" key="7">
    <source>
        <dbReference type="EMBL" id="RIH82372.1"/>
    </source>
</evidence>
<dbReference type="GO" id="GO:0005886">
    <property type="term" value="C:plasma membrane"/>
    <property type="evidence" value="ECO:0007669"/>
    <property type="project" value="UniProtKB-SubCell"/>
</dbReference>
<name>A0A399EJ55_9DEIN</name>
<evidence type="ECO:0000256" key="3">
    <source>
        <dbReference type="ARBA" id="ARBA00022692"/>
    </source>
</evidence>
<dbReference type="Gene3D" id="1.20.1740.10">
    <property type="entry name" value="Amino acid/polyamine transporter I"/>
    <property type="match status" value="1"/>
</dbReference>
<feature type="transmembrane region" description="Helical" evidence="6">
    <location>
        <begin position="404"/>
        <end position="420"/>
    </location>
</feature>
<feature type="transmembrane region" description="Helical" evidence="6">
    <location>
        <begin position="91"/>
        <end position="112"/>
    </location>
</feature>
<dbReference type="EMBL" id="QWKZ01000112">
    <property type="protein sequence ID" value="RIH82372.1"/>
    <property type="molecule type" value="Genomic_DNA"/>
</dbReference>
<dbReference type="OrthoDB" id="9762947at2"/>
<evidence type="ECO:0000256" key="6">
    <source>
        <dbReference type="SAM" id="Phobius"/>
    </source>
</evidence>
<feature type="transmembrane region" description="Helical" evidence="6">
    <location>
        <begin position="187"/>
        <end position="212"/>
    </location>
</feature>
<feature type="transmembrane region" description="Helical" evidence="6">
    <location>
        <begin position="224"/>
        <end position="244"/>
    </location>
</feature>
<sequence length="432" mass="47545">MNLPRSLHWLQGLLLISGAFFVVIYQSGWALAELGSWSLLIWLSAALLGVLQAYWLYRLAQAYPHKAGGTAVYAQEVFEGRSRWLAFVSGWGYWLAWTPATALNSYICASLLNGTLETTFNPTLLAVGIMALLYALNWFGLGRVIASSYLLAFLTFLPLLVLVGIALDTFEVKKFYTLLNTSSSFGALAYIKWFFVIAWTAYGLEMISSVVAETRGNPKPMFGWAAAWSLLAFAGIPFLLALLSDAQTLQNDPFMALRPLFVAYLGPQGATLLILFLVAALLYSALAILMPSTRTIYQMSRDGLLPPYFARLNRYGTPQGSLLLDIGVNLGLLLVFGSSLVSILAVANVGYMAVFVLLPWVYGLFLHRRGRLRWPTAGLLGGVFGFNLLVLLLGSYAWGGLVFWMGWLLLGLGVLLFFLLPKRALSRASDNI</sequence>
<dbReference type="PIRSF" id="PIRSF006060">
    <property type="entry name" value="AA_transporter"/>
    <property type="match status" value="1"/>
</dbReference>
<proteinExistence type="predicted"/>
<dbReference type="AlphaFoldDB" id="A0A399EJ55"/>
<organism evidence="7 8">
    <name type="scientific">Meiothermus luteus</name>
    <dbReference type="NCBI Taxonomy" id="2026184"/>
    <lineage>
        <taxon>Bacteria</taxon>
        <taxon>Thermotogati</taxon>
        <taxon>Deinococcota</taxon>
        <taxon>Deinococci</taxon>
        <taxon>Thermales</taxon>
        <taxon>Thermaceae</taxon>
        <taxon>Meiothermus</taxon>
    </lineage>
</organism>
<keyword evidence="5 6" id="KW-0472">Membrane</keyword>
<keyword evidence="2" id="KW-1003">Cell membrane</keyword>
<comment type="caution">
    <text evidence="7">The sequence shown here is derived from an EMBL/GenBank/DDBJ whole genome shotgun (WGS) entry which is preliminary data.</text>
</comment>
<evidence type="ECO:0000256" key="2">
    <source>
        <dbReference type="ARBA" id="ARBA00022475"/>
    </source>
</evidence>
<dbReference type="Proteomes" id="UP000265800">
    <property type="component" value="Unassembled WGS sequence"/>
</dbReference>
<keyword evidence="3 6" id="KW-0812">Transmembrane</keyword>
<gene>
    <name evidence="7" type="primary">arcD1</name>
    <name evidence="7" type="ORF">Mlute_02510</name>
</gene>
<feature type="transmembrane region" description="Helical" evidence="6">
    <location>
        <begin position="37"/>
        <end position="57"/>
    </location>
</feature>
<accession>A0A399EJ55</accession>
<dbReference type="InterPro" id="IPR002293">
    <property type="entry name" value="AA/rel_permease1"/>
</dbReference>
<dbReference type="GO" id="GO:0022857">
    <property type="term" value="F:transmembrane transporter activity"/>
    <property type="evidence" value="ECO:0007669"/>
    <property type="project" value="InterPro"/>
</dbReference>
<feature type="transmembrane region" description="Helical" evidence="6">
    <location>
        <begin position="349"/>
        <end position="366"/>
    </location>
</feature>
<dbReference type="RefSeq" id="WP_119361025.1">
    <property type="nucleotide sequence ID" value="NZ_QWKZ01000112.1"/>
</dbReference>
<feature type="transmembrane region" description="Helical" evidence="6">
    <location>
        <begin position="12"/>
        <end position="31"/>
    </location>
</feature>
<feature type="transmembrane region" description="Helical" evidence="6">
    <location>
        <begin position="378"/>
        <end position="398"/>
    </location>
</feature>
<feature type="transmembrane region" description="Helical" evidence="6">
    <location>
        <begin position="322"/>
        <end position="343"/>
    </location>
</feature>
<evidence type="ECO:0000256" key="5">
    <source>
        <dbReference type="ARBA" id="ARBA00023136"/>
    </source>
</evidence>
<feature type="transmembrane region" description="Helical" evidence="6">
    <location>
        <begin position="124"/>
        <end position="141"/>
    </location>
</feature>
<evidence type="ECO:0000256" key="4">
    <source>
        <dbReference type="ARBA" id="ARBA00022989"/>
    </source>
</evidence>
<feature type="transmembrane region" description="Helical" evidence="6">
    <location>
        <begin position="264"/>
        <end position="289"/>
    </location>
</feature>
<dbReference type="Pfam" id="PF13520">
    <property type="entry name" value="AA_permease_2"/>
    <property type="match status" value="1"/>
</dbReference>
<feature type="transmembrane region" description="Helical" evidence="6">
    <location>
        <begin position="148"/>
        <end position="167"/>
    </location>
</feature>
<comment type="subcellular location">
    <subcellularLocation>
        <location evidence="1">Cell membrane</location>
        <topology evidence="1">Multi-pass membrane protein</topology>
    </subcellularLocation>
</comment>
<reference evidence="7 8" key="1">
    <citation type="submission" date="2018-08" db="EMBL/GenBank/DDBJ databases">
        <title>Meiothermus luteus KCTC 52599 genome sequencing project.</title>
        <authorList>
            <person name="Da Costa M.S."/>
            <person name="Albuquerque L."/>
            <person name="Raposo P."/>
            <person name="Froufe H.J.C."/>
            <person name="Barroso C.S."/>
            <person name="Egas C."/>
        </authorList>
    </citation>
    <scope>NUCLEOTIDE SEQUENCE [LARGE SCALE GENOMIC DNA]</scope>
    <source>
        <strain evidence="7 8">KCTC 52599</strain>
    </source>
</reference>
<dbReference type="InterPro" id="IPR050367">
    <property type="entry name" value="APC_superfamily"/>
</dbReference>
<dbReference type="PANTHER" id="PTHR42770">
    <property type="entry name" value="AMINO ACID TRANSPORTER-RELATED"/>
    <property type="match status" value="1"/>
</dbReference>
<dbReference type="PANTHER" id="PTHR42770:SF7">
    <property type="entry name" value="MEMBRANE PROTEIN"/>
    <property type="match status" value="1"/>
</dbReference>
<keyword evidence="4 6" id="KW-1133">Transmembrane helix</keyword>
<evidence type="ECO:0000313" key="8">
    <source>
        <dbReference type="Proteomes" id="UP000265800"/>
    </source>
</evidence>
<keyword evidence="8" id="KW-1185">Reference proteome</keyword>
<evidence type="ECO:0000256" key="1">
    <source>
        <dbReference type="ARBA" id="ARBA00004651"/>
    </source>
</evidence>